<dbReference type="RefSeq" id="WP_328959016.1">
    <property type="nucleotide sequence ID" value="NZ_CP108110.1"/>
</dbReference>
<proteinExistence type="predicted"/>
<gene>
    <name evidence="2" type="ORF">OHA16_39030</name>
</gene>
<evidence type="ECO:0000256" key="1">
    <source>
        <dbReference type="SAM" id="MobiDB-lite"/>
    </source>
</evidence>
<accession>A0ABZ1UBC2</accession>
<feature type="region of interest" description="Disordered" evidence="1">
    <location>
        <begin position="37"/>
        <end position="101"/>
    </location>
</feature>
<reference evidence="2" key="1">
    <citation type="submission" date="2022-10" db="EMBL/GenBank/DDBJ databases">
        <title>The complete genomes of actinobacterial strains from the NBC collection.</title>
        <authorList>
            <person name="Joergensen T.S."/>
            <person name="Alvarez Arevalo M."/>
            <person name="Sterndorff E.B."/>
            <person name="Faurdal D."/>
            <person name="Vuksanovic O."/>
            <person name="Mourched A.-S."/>
            <person name="Charusanti P."/>
            <person name="Shaw S."/>
            <person name="Blin K."/>
            <person name="Weber T."/>
        </authorList>
    </citation>
    <scope>NUCLEOTIDE SEQUENCE</scope>
    <source>
        <strain evidence="2">NBC_00222</strain>
    </source>
</reference>
<dbReference type="EMBL" id="CP108110">
    <property type="protein sequence ID" value="WUQ88468.1"/>
    <property type="molecule type" value="Genomic_DNA"/>
</dbReference>
<name>A0ABZ1UBC2_9ACTN</name>
<organism evidence="2 3">
    <name type="scientific">Kitasatospora purpeofusca</name>
    <dbReference type="NCBI Taxonomy" id="67352"/>
    <lineage>
        <taxon>Bacteria</taxon>
        <taxon>Bacillati</taxon>
        <taxon>Actinomycetota</taxon>
        <taxon>Actinomycetes</taxon>
        <taxon>Kitasatosporales</taxon>
        <taxon>Streptomycetaceae</taxon>
        <taxon>Kitasatospora</taxon>
    </lineage>
</organism>
<protein>
    <recommendedName>
        <fullName evidence="4">Tetratricopeptide repeat protein</fullName>
    </recommendedName>
</protein>
<sequence length="282" mass="30033">MDPLDILLAGGGIRAAGPTPLYDLTAGRRRIAEKLATRRAERHRAQETDDPAGTGAGHEGWWRTVPVPQLPRATRPGHDGPPPFSGPGGQTAEPSPADAQGLTYHDHADRYLRALAGVIIAEDGAADALKRLHDGTVEPHGALVFACLLHLVGRYQEAQFWWQFAGGAENAAACLCLYLHHVRLGETKAAEHWFAQATRPETLPPGHPATAALLPPVPGYHLACLPLVSDYLTALGAAPHPPDPALREALDDLDIVRDAEYGPISLPSDDLAGQLHDLATTS</sequence>
<evidence type="ECO:0008006" key="4">
    <source>
        <dbReference type="Google" id="ProtNLM"/>
    </source>
</evidence>
<keyword evidence="3" id="KW-1185">Reference proteome</keyword>
<dbReference type="Proteomes" id="UP001432222">
    <property type="component" value="Chromosome"/>
</dbReference>
<feature type="compositionally biased region" description="Basic and acidic residues" evidence="1">
    <location>
        <begin position="37"/>
        <end position="47"/>
    </location>
</feature>
<evidence type="ECO:0000313" key="3">
    <source>
        <dbReference type="Proteomes" id="UP001432222"/>
    </source>
</evidence>
<evidence type="ECO:0000313" key="2">
    <source>
        <dbReference type="EMBL" id="WUQ88468.1"/>
    </source>
</evidence>